<organism evidence="2 3">
    <name type="scientific">Vigna mungo</name>
    <name type="common">Black gram</name>
    <name type="synonym">Phaseolus mungo</name>
    <dbReference type="NCBI Taxonomy" id="3915"/>
    <lineage>
        <taxon>Eukaryota</taxon>
        <taxon>Viridiplantae</taxon>
        <taxon>Streptophyta</taxon>
        <taxon>Embryophyta</taxon>
        <taxon>Tracheophyta</taxon>
        <taxon>Spermatophyta</taxon>
        <taxon>Magnoliopsida</taxon>
        <taxon>eudicotyledons</taxon>
        <taxon>Gunneridae</taxon>
        <taxon>Pentapetalae</taxon>
        <taxon>rosids</taxon>
        <taxon>fabids</taxon>
        <taxon>Fabales</taxon>
        <taxon>Fabaceae</taxon>
        <taxon>Papilionoideae</taxon>
        <taxon>50 kb inversion clade</taxon>
        <taxon>NPAAA clade</taxon>
        <taxon>indigoferoid/millettioid clade</taxon>
        <taxon>Phaseoleae</taxon>
        <taxon>Vigna</taxon>
    </lineage>
</organism>
<keyword evidence="3" id="KW-1185">Reference proteome</keyword>
<evidence type="ECO:0000313" key="3">
    <source>
        <dbReference type="Proteomes" id="UP001374535"/>
    </source>
</evidence>
<proteinExistence type="predicted"/>
<dbReference type="AlphaFoldDB" id="A0AAQ3S552"/>
<evidence type="ECO:0000256" key="1">
    <source>
        <dbReference type="SAM" id="MobiDB-lite"/>
    </source>
</evidence>
<protein>
    <submittedName>
        <fullName evidence="2">Uncharacterized protein</fullName>
    </submittedName>
</protein>
<gene>
    <name evidence="2" type="ORF">V8G54_010729</name>
</gene>
<name>A0AAQ3S552_VIGMU</name>
<reference evidence="2 3" key="1">
    <citation type="journal article" date="2023" name="Life. Sci Alliance">
        <title>Evolutionary insights into 3D genome organization and epigenetic landscape of Vigna mungo.</title>
        <authorList>
            <person name="Junaid A."/>
            <person name="Singh B."/>
            <person name="Bhatia S."/>
        </authorList>
    </citation>
    <scope>NUCLEOTIDE SEQUENCE [LARGE SCALE GENOMIC DNA]</scope>
    <source>
        <strain evidence="2">Urdbean</strain>
    </source>
</reference>
<feature type="compositionally biased region" description="Polar residues" evidence="1">
    <location>
        <begin position="59"/>
        <end position="77"/>
    </location>
</feature>
<feature type="region of interest" description="Disordered" evidence="1">
    <location>
        <begin position="57"/>
        <end position="77"/>
    </location>
</feature>
<dbReference type="EMBL" id="CP144698">
    <property type="protein sequence ID" value="WVZ17747.1"/>
    <property type="molecule type" value="Genomic_DNA"/>
</dbReference>
<dbReference type="PANTHER" id="PTHR47344:SF1">
    <property type="entry name" value="RING ZINC FINGER PROTEIN-RELATED"/>
    <property type="match status" value="1"/>
</dbReference>
<accession>A0AAQ3S552</accession>
<dbReference type="PANTHER" id="PTHR47344">
    <property type="entry name" value="RING ZINC FINGER PROTEIN-RELATED"/>
    <property type="match status" value="1"/>
</dbReference>
<evidence type="ECO:0000313" key="2">
    <source>
        <dbReference type="EMBL" id="WVZ17747.1"/>
    </source>
</evidence>
<sequence>MGVEARVLELETLAEAKENEYLKSLKLSKRTKSSKNLENNYTDSDVLTACKFSVEKPSKQISTPKSGTNLPANDNPQSFQSLKMENSSGTSNKTVNISNVTPDKERDYITIDEDDLEGTKPLQGCSKYSYKDQDMDGIAFSKPSLAKPETTSATKTETLLLRKCTLAESPRVDIDIDMTNNSAGPVDEEVTLQTTIKQPVLNIRKESPFTLSNSGMVLFEF</sequence>
<dbReference type="Proteomes" id="UP001374535">
    <property type="component" value="Chromosome 3"/>
</dbReference>